<dbReference type="SUPFAM" id="SSF51735">
    <property type="entry name" value="NAD(P)-binding Rossmann-fold domains"/>
    <property type="match status" value="1"/>
</dbReference>
<organism evidence="3 4">
    <name type="scientific">Actinomycetospora endophytica</name>
    <dbReference type="NCBI Taxonomy" id="2291215"/>
    <lineage>
        <taxon>Bacteria</taxon>
        <taxon>Bacillati</taxon>
        <taxon>Actinomycetota</taxon>
        <taxon>Actinomycetes</taxon>
        <taxon>Pseudonocardiales</taxon>
        <taxon>Pseudonocardiaceae</taxon>
        <taxon>Actinomycetospora</taxon>
    </lineage>
</organism>
<evidence type="ECO:0000313" key="4">
    <source>
        <dbReference type="Proteomes" id="UP001199469"/>
    </source>
</evidence>
<comment type="caution">
    <text evidence="3">The sequence shown here is derived from an EMBL/GenBank/DDBJ whole genome shotgun (WGS) entry which is preliminary data.</text>
</comment>
<protein>
    <submittedName>
        <fullName evidence="3">SDR family oxidoreductase</fullName>
    </submittedName>
</protein>
<dbReference type="PRINTS" id="PR00080">
    <property type="entry name" value="SDRFAMILY"/>
</dbReference>
<evidence type="ECO:0000256" key="1">
    <source>
        <dbReference type="ARBA" id="ARBA00006484"/>
    </source>
</evidence>
<proteinExistence type="inferred from homology"/>
<dbReference type="InterPro" id="IPR002347">
    <property type="entry name" value="SDR_fam"/>
</dbReference>
<dbReference type="PRINTS" id="PR00081">
    <property type="entry name" value="GDHRDH"/>
</dbReference>
<evidence type="ECO:0000256" key="2">
    <source>
        <dbReference type="ARBA" id="ARBA00023002"/>
    </source>
</evidence>
<gene>
    <name evidence="3" type="ORF">LQ327_00790</name>
</gene>
<keyword evidence="4" id="KW-1185">Reference proteome</keyword>
<dbReference type="InterPro" id="IPR020904">
    <property type="entry name" value="Sc_DH/Rdtase_CS"/>
</dbReference>
<accession>A0ABS8P104</accession>
<sequence>MSADMFRLDGRSVLVTGAGSGIGQRLAAGLADQGAAVSIVDLPTQSDGVATTVAGIEELGGRAVSIPADVTDPESVEDAVARHEAEFGGIDLAVNCAGVNHGGAAEDLDPAQWRRVIDVNLNGVFYCCQSQGRRMLAAGRGSIVNIASMSATIVNRGLWQAHYNSSKAGVKHLTSTLAMEWARRGVRVNSLSPGYIMTPMISGPEWADKVAGFRDQTPMERLGTPDDLVGPTVFLLSDAAAYVTGTDLLVEGGFTSW</sequence>
<dbReference type="RefSeq" id="WP_230729618.1">
    <property type="nucleotide sequence ID" value="NZ_JAJNDB010000001.1"/>
</dbReference>
<evidence type="ECO:0000313" key="3">
    <source>
        <dbReference type="EMBL" id="MCD2191926.1"/>
    </source>
</evidence>
<keyword evidence="2" id="KW-0560">Oxidoreductase</keyword>
<dbReference type="Pfam" id="PF13561">
    <property type="entry name" value="adh_short_C2"/>
    <property type="match status" value="1"/>
</dbReference>
<name>A0ABS8P104_9PSEU</name>
<dbReference type="Proteomes" id="UP001199469">
    <property type="component" value="Unassembled WGS sequence"/>
</dbReference>
<comment type="similarity">
    <text evidence="1">Belongs to the short-chain dehydrogenases/reductases (SDR) family.</text>
</comment>
<dbReference type="Gene3D" id="3.40.50.720">
    <property type="entry name" value="NAD(P)-binding Rossmann-like Domain"/>
    <property type="match status" value="1"/>
</dbReference>
<dbReference type="EMBL" id="JAJNDB010000001">
    <property type="protein sequence ID" value="MCD2191926.1"/>
    <property type="molecule type" value="Genomic_DNA"/>
</dbReference>
<dbReference type="PANTHER" id="PTHR42760:SF115">
    <property type="entry name" value="3-OXOACYL-[ACYL-CARRIER-PROTEIN] REDUCTASE FABG"/>
    <property type="match status" value="1"/>
</dbReference>
<dbReference type="PROSITE" id="PS00061">
    <property type="entry name" value="ADH_SHORT"/>
    <property type="match status" value="1"/>
</dbReference>
<reference evidence="3 4" key="1">
    <citation type="submission" date="2021-11" db="EMBL/GenBank/DDBJ databases">
        <title>Draft genome sequence of Actinomycetospora sp. SF1 isolated from the rhizosphere soil.</title>
        <authorList>
            <person name="Duangmal K."/>
            <person name="Chantavorakit T."/>
        </authorList>
    </citation>
    <scope>NUCLEOTIDE SEQUENCE [LARGE SCALE GENOMIC DNA]</scope>
    <source>
        <strain evidence="3 4">TBRC 5722</strain>
    </source>
</reference>
<dbReference type="PANTHER" id="PTHR42760">
    <property type="entry name" value="SHORT-CHAIN DEHYDROGENASES/REDUCTASES FAMILY MEMBER"/>
    <property type="match status" value="1"/>
</dbReference>
<dbReference type="InterPro" id="IPR036291">
    <property type="entry name" value="NAD(P)-bd_dom_sf"/>
</dbReference>